<organism evidence="1 2">
    <name type="scientific">Synchytrium endobioticum</name>
    <dbReference type="NCBI Taxonomy" id="286115"/>
    <lineage>
        <taxon>Eukaryota</taxon>
        <taxon>Fungi</taxon>
        <taxon>Fungi incertae sedis</taxon>
        <taxon>Chytridiomycota</taxon>
        <taxon>Chytridiomycota incertae sedis</taxon>
        <taxon>Chytridiomycetes</taxon>
        <taxon>Synchytriales</taxon>
        <taxon>Synchytriaceae</taxon>
        <taxon>Synchytrium</taxon>
    </lineage>
</organism>
<sequence>MLLTDLDPALVAILPWIKDTTIFSLFTRYAQKKVSQDCLMEQDHAKLELLQADPLLPDNIPRHIRQNIQRLEKTLKDAATPEDISQIQQSLVSVEANRIFNML</sequence>
<proteinExistence type="predicted"/>
<dbReference type="EMBL" id="QEAM01001075">
    <property type="protein sequence ID" value="TPX31221.1"/>
    <property type="molecule type" value="Genomic_DNA"/>
</dbReference>
<accession>A0A507BVP4</accession>
<gene>
    <name evidence="1" type="ORF">SeLEV6574_g08555</name>
</gene>
<evidence type="ECO:0000313" key="1">
    <source>
        <dbReference type="EMBL" id="TPX31221.1"/>
    </source>
</evidence>
<comment type="caution">
    <text evidence="1">The sequence shown here is derived from an EMBL/GenBank/DDBJ whole genome shotgun (WGS) entry which is preliminary data.</text>
</comment>
<reference evidence="1 2" key="1">
    <citation type="journal article" date="2019" name="Sci. Rep.">
        <title>Comparative genomics of chytrid fungi reveal insights into the obligate biotrophic and pathogenic lifestyle of Synchytrium endobioticum.</title>
        <authorList>
            <person name="van de Vossenberg B.T.L.H."/>
            <person name="Warris S."/>
            <person name="Nguyen H.D.T."/>
            <person name="van Gent-Pelzer M.P.E."/>
            <person name="Joly D.L."/>
            <person name="van de Geest H.C."/>
            <person name="Bonants P.J.M."/>
            <person name="Smith D.S."/>
            <person name="Levesque C.A."/>
            <person name="van der Lee T.A.J."/>
        </authorList>
    </citation>
    <scope>NUCLEOTIDE SEQUENCE [LARGE SCALE GENOMIC DNA]</scope>
    <source>
        <strain evidence="1 2">LEV6574</strain>
    </source>
</reference>
<dbReference type="AlphaFoldDB" id="A0A507BVP4"/>
<name>A0A507BVP4_9FUNG</name>
<protein>
    <submittedName>
        <fullName evidence="1">Uncharacterized protein</fullName>
    </submittedName>
</protein>
<evidence type="ECO:0000313" key="2">
    <source>
        <dbReference type="Proteomes" id="UP000320475"/>
    </source>
</evidence>
<dbReference type="Proteomes" id="UP000320475">
    <property type="component" value="Unassembled WGS sequence"/>
</dbReference>